<protein>
    <submittedName>
        <fullName evidence="2">Uncharacterized protein</fullName>
    </submittedName>
</protein>
<evidence type="ECO:0000256" key="1">
    <source>
        <dbReference type="SAM" id="MobiDB-lite"/>
    </source>
</evidence>
<feature type="region of interest" description="Disordered" evidence="1">
    <location>
        <begin position="56"/>
        <end position="78"/>
    </location>
</feature>
<dbReference type="EMBL" id="AP005969">
    <property type="protein sequence ID" value="BAD26467.1"/>
    <property type="molecule type" value="Genomic_DNA"/>
</dbReference>
<evidence type="ECO:0000313" key="3">
    <source>
        <dbReference type="EMBL" id="BAD38424.1"/>
    </source>
</evidence>
<organism evidence="2 4">
    <name type="scientific">Oryza sativa subsp. japonica</name>
    <name type="common">Rice</name>
    <dbReference type="NCBI Taxonomy" id="39947"/>
    <lineage>
        <taxon>Eukaryota</taxon>
        <taxon>Viridiplantae</taxon>
        <taxon>Streptophyta</taxon>
        <taxon>Embryophyta</taxon>
        <taxon>Tracheophyta</taxon>
        <taxon>Spermatophyta</taxon>
        <taxon>Magnoliopsida</taxon>
        <taxon>Liliopsida</taxon>
        <taxon>Poales</taxon>
        <taxon>Poaceae</taxon>
        <taxon>BOP clade</taxon>
        <taxon>Oryzoideae</taxon>
        <taxon>Oryzeae</taxon>
        <taxon>Oryzinae</taxon>
        <taxon>Oryza</taxon>
        <taxon>Oryza sativa</taxon>
    </lineage>
</organism>
<feature type="compositionally biased region" description="Low complexity" evidence="1">
    <location>
        <begin position="132"/>
        <end position="141"/>
    </location>
</feature>
<feature type="region of interest" description="Disordered" evidence="1">
    <location>
        <begin position="132"/>
        <end position="155"/>
    </location>
</feature>
<evidence type="ECO:0000313" key="2">
    <source>
        <dbReference type="EMBL" id="BAD26467.1"/>
    </source>
</evidence>
<sequence length="155" mass="16233">MGCTARWELASTASTEKNQMVFTDCSTTSAAADCPPHAAARGEGGGRRGARTWGVATEEGEDGATPGRGGRQGGSLRRHGVRAALASCPLPRLLPRARSPPLATAYAALARTLLAAACRALTRHCCHSTWPTLPLRRTPSSLSPPRPTPSRAPLR</sequence>
<gene>
    <name evidence="3" type="ORF">B1012G11.50</name>
    <name evidence="2" type="ORF">OJ1119_C03.6</name>
</gene>
<dbReference type="EMBL" id="AP005903">
    <property type="protein sequence ID" value="BAD38424.1"/>
    <property type="molecule type" value="Genomic_DNA"/>
</dbReference>
<reference evidence="3" key="1">
    <citation type="submission" date="2002-11" db="EMBL/GenBank/DDBJ databases">
        <title>Oryza sativa nipponbare(GA3) genomic DNA, chromosome 9, BAC clone:B1012G11.</title>
        <authorList>
            <person name="Sasaki T."/>
            <person name="Matsumoto T."/>
            <person name="Katayose Y."/>
        </authorList>
    </citation>
    <scope>NUCLEOTIDE SEQUENCE</scope>
</reference>
<dbReference type="AlphaFoldDB" id="Q6H482"/>
<reference evidence="2" key="2">
    <citation type="submission" date="2002-11" db="EMBL/GenBank/DDBJ databases">
        <title>Oryza sativa nipponbare(GA3) genomic DNA, chromosome 9, BAC clone:OJ1119_C03.</title>
        <authorList>
            <person name="Sasaki T."/>
            <person name="Matsumoto T."/>
            <person name="Hattori M."/>
            <person name="Sakaki Y."/>
            <person name="Katayose Y."/>
        </authorList>
    </citation>
    <scope>NUCLEOTIDE SEQUENCE</scope>
</reference>
<reference evidence="4" key="3">
    <citation type="journal article" date="2005" name="Nature">
        <title>The map-based sequence of the rice genome.</title>
        <authorList>
            <consortium name="International rice genome sequencing project (IRGSP)"/>
            <person name="Matsumoto T."/>
            <person name="Wu J."/>
            <person name="Kanamori H."/>
            <person name="Katayose Y."/>
            <person name="Fujisawa M."/>
            <person name="Namiki N."/>
            <person name="Mizuno H."/>
            <person name="Yamamoto K."/>
            <person name="Antonio B.A."/>
            <person name="Baba T."/>
            <person name="Sakata K."/>
            <person name="Nagamura Y."/>
            <person name="Aoki H."/>
            <person name="Arikawa K."/>
            <person name="Arita K."/>
            <person name="Bito T."/>
            <person name="Chiden Y."/>
            <person name="Fujitsuka N."/>
            <person name="Fukunaka R."/>
            <person name="Hamada M."/>
            <person name="Harada C."/>
            <person name="Hayashi A."/>
            <person name="Hijishita S."/>
            <person name="Honda M."/>
            <person name="Hosokawa S."/>
            <person name="Ichikawa Y."/>
            <person name="Idonuma A."/>
            <person name="Iijima M."/>
            <person name="Ikeda M."/>
            <person name="Ikeno M."/>
            <person name="Ito K."/>
            <person name="Ito S."/>
            <person name="Ito T."/>
            <person name="Ito Y."/>
            <person name="Ito Y."/>
            <person name="Iwabuchi A."/>
            <person name="Kamiya K."/>
            <person name="Karasawa W."/>
            <person name="Kurita K."/>
            <person name="Katagiri S."/>
            <person name="Kikuta A."/>
            <person name="Kobayashi H."/>
            <person name="Kobayashi N."/>
            <person name="Machita K."/>
            <person name="Maehara T."/>
            <person name="Masukawa M."/>
            <person name="Mizubayashi T."/>
            <person name="Mukai Y."/>
            <person name="Nagasaki H."/>
            <person name="Nagata Y."/>
            <person name="Naito S."/>
            <person name="Nakashima M."/>
            <person name="Nakama Y."/>
            <person name="Nakamichi Y."/>
            <person name="Nakamura M."/>
            <person name="Meguro A."/>
            <person name="Negishi M."/>
            <person name="Ohta I."/>
            <person name="Ohta T."/>
            <person name="Okamoto M."/>
            <person name="Ono N."/>
            <person name="Saji S."/>
            <person name="Sakaguchi M."/>
            <person name="Sakai K."/>
            <person name="Shibata M."/>
            <person name="Shimokawa T."/>
            <person name="Song J."/>
            <person name="Takazaki Y."/>
            <person name="Terasawa K."/>
            <person name="Tsugane M."/>
            <person name="Tsuji K."/>
            <person name="Ueda S."/>
            <person name="Waki K."/>
            <person name="Yamagata H."/>
            <person name="Yamamoto M."/>
            <person name="Yamamoto S."/>
            <person name="Yamane H."/>
            <person name="Yoshiki S."/>
            <person name="Yoshihara R."/>
            <person name="Yukawa K."/>
            <person name="Zhong H."/>
            <person name="Yano M."/>
            <person name="Yuan Q."/>
            <person name="Ouyang S."/>
            <person name="Liu J."/>
            <person name="Jones K.M."/>
            <person name="Gansberger K."/>
            <person name="Moffat K."/>
            <person name="Hill J."/>
            <person name="Bera J."/>
            <person name="Fadrosh D."/>
            <person name="Jin S."/>
            <person name="Johri S."/>
            <person name="Kim M."/>
            <person name="Overton L."/>
            <person name="Reardon M."/>
            <person name="Tsitrin T."/>
            <person name="Vuong H."/>
            <person name="Weaver B."/>
            <person name="Ciecko A."/>
            <person name="Tallon L."/>
            <person name="Jackson J."/>
            <person name="Pai G."/>
            <person name="Aken S.V."/>
            <person name="Utterback T."/>
            <person name="Reidmuller S."/>
            <person name="Feldblyum T."/>
            <person name="Hsiao J."/>
            <person name="Zismann V."/>
            <person name="Iobst S."/>
            <person name="de Vazeille A.R."/>
            <person name="Buell C.R."/>
            <person name="Ying K."/>
            <person name="Li Y."/>
            <person name="Lu T."/>
            <person name="Huang Y."/>
            <person name="Zhao Q."/>
            <person name="Feng Q."/>
            <person name="Zhang L."/>
            <person name="Zhu J."/>
            <person name="Weng Q."/>
            <person name="Mu J."/>
            <person name="Lu Y."/>
            <person name="Fan D."/>
            <person name="Liu Y."/>
            <person name="Guan J."/>
            <person name="Zhang Y."/>
            <person name="Yu S."/>
            <person name="Liu X."/>
            <person name="Zhang Y."/>
            <person name="Hong G."/>
            <person name="Han B."/>
            <person name="Choisne N."/>
            <person name="Demange N."/>
            <person name="Orjeda G."/>
            <person name="Samain S."/>
            <person name="Cattolico L."/>
            <person name="Pelletier E."/>
            <person name="Couloux A."/>
            <person name="Segurens B."/>
            <person name="Wincker P."/>
            <person name="D'Hont A."/>
            <person name="Scarpelli C."/>
            <person name="Weissenbach J."/>
            <person name="Salanoubat M."/>
            <person name="Quetier F."/>
            <person name="Yu Y."/>
            <person name="Kim H.R."/>
            <person name="Rambo T."/>
            <person name="Currie J."/>
            <person name="Collura K."/>
            <person name="Luo M."/>
            <person name="Yang T."/>
            <person name="Ammiraju J.S.S."/>
            <person name="Engler F."/>
            <person name="Soderlund C."/>
            <person name="Wing R.A."/>
            <person name="Palmer L.E."/>
            <person name="de la Bastide M."/>
            <person name="Spiegel L."/>
            <person name="Nascimento L."/>
            <person name="Zutavern T."/>
            <person name="O'Shaughnessy A."/>
            <person name="Dike S."/>
            <person name="Dedhia N."/>
            <person name="Preston R."/>
            <person name="Balija V."/>
            <person name="McCombie W.R."/>
            <person name="Chow T."/>
            <person name="Chen H."/>
            <person name="Chung M."/>
            <person name="Chen C."/>
            <person name="Shaw J."/>
            <person name="Wu H."/>
            <person name="Hsiao K."/>
            <person name="Chao Y."/>
            <person name="Chu M."/>
            <person name="Cheng C."/>
            <person name="Hour A."/>
            <person name="Lee P."/>
            <person name="Lin S."/>
            <person name="Lin Y."/>
            <person name="Liou J."/>
            <person name="Liu S."/>
            <person name="Hsing Y."/>
            <person name="Raghuvanshi S."/>
            <person name="Mohanty A."/>
            <person name="Bharti A.K."/>
            <person name="Gaur A."/>
            <person name="Gupta V."/>
            <person name="Kumar D."/>
            <person name="Ravi V."/>
            <person name="Vij S."/>
            <person name="Kapur A."/>
            <person name="Khurana P."/>
            <person name="Khurana P."/>
            <person name="Khurana J.P."/>
            <person name="Tyagi A.K."/>
            <person name="Gaikwad K."/>
            <person name="Singh A."/>
            <person name="Dalal V."/>
            <person name="Srivastava S."/>
            <person name="Dixit A."/>
            <person name="Pal A.K."/>
            <person name="Ghazi I.A."/>
            <person name="Yadav M."/>
            <person name="Pandit A."/>
            <person name="Bhargava A."/>
            <person name="Sureshbabu K."/>
            <person name="Batra K."/>
            <person name="Sharma T.R."/>
            <person name="Mohapatra T."/>
            <person name="Singh N.K."/>
            <person name="Messing J."/>
            <person name="Nelson A.B."/>
            <person name="Fuks G."/>
            <person name="Kavchok S."/>
            <person name="Keizer G."/>
            <person name="Linton E."/>
            <person name="Llaca V."/>
            <person name="Song R."/>
            <person name="Tanyolac B."/>
            <person name="Young S."/>
            <person name="Ho-Il K."/>
            <person name="Hahn J.H."/>
            <person name="Sangsakoo G."/>
            <person name="Vanavichit A."/>
            <person name="de Mattos Luiz.A.T."/>
            <person name="Zimmer P.D."/>
            <person name="Malone G."/>
            <person name="Dellagostin O."/>
            <person name="de Oliveira A.C."/>
            <person name="Bevan M."/>
            <person name="Bancroft I."/>
            <person name="Minx P."/>
            <person name="Cordum H."/>
            <person name="Wilson R."/>
            <person name="Cheng Z."/>
            <person name="Jin W."/>
            <person name="Jiang J."/>
            <person name="Leong S.A."/>
            <person name="Iwama H."/>
            <person name="Gojobori T."/>
            <person name="Itoh T."/>
            <person name="Niimura Y."/>
            <person name="Fujii Y."/>
            <person name="Habara T."/>
            <person name="Sakai H."/>
            <person name="Sato Y."/>
            <person name="Wilson G."/>
            <person name="Kumar K."/>
            <person name="McCouch S."/>
            <person name="Juretic N."/>
            <person name="Hoen D."/>
            <person name="Wright S."/>
            <person name="Bruskiewich R."/>
            <person name="Bureau T."/>
            <person name="Miyao A."/>
            <person name="Hirochika H."/>
            <person name="Nishikawa T."/>
            <person name="Kadowaki K."/>
            <person name="Sugiura M."/>
            <person name="Burr B."/>
            <person name="Sasaki T."/>
        </authorList>
    </citation>
    <scope>NUCLEOTIDE SEQUENCE [LARGE SCALE GENOMIC DNA]</scope>
    <source>
        <strain evidence="4">cv. Nipponbare</strain>
    </source>
</reference>
<accession>Q6H482</accession>
<dbReference type="Proteomes" id="UP000000763">
    <property type="component" value="Chromosome 9"/>
</dbReference>
<name>Q6H482_ORYSJ</name>
<feature type="compositionally biased region" description="Pro residues" evidence="1">
    <location>
        <begin position="142"/>
        <end position="155"/>
    </location>
</feature>
<reference evidence="4" key="4">
    <citation type="journal article" date="2008" name="Nucleic Acids Res.">
        <title>The rice annotation project database (RAP-DB): 2008 update.</title>
        <authorList>
            <consortium name="The rice annotation project (RAP)"/>
        </authorList>
    </citation>
    <scope>GENOME REANNOTATION</scope>
    <source>
        <strain evidence="4">cv. Nipponbare</strain>
    </source>
</reference>
<evidence type="ECO:0000313" key="4">
    <source>
        <dbReference type="Proteomes" id="UP000000763"/>
    </source>
</evidence>
<proteinExistence type="predicted"/>